<protein>
    <submittedName>
        <fullName evidence="2">Uncharacterized protein</fullName>
    </submittedName>
</protein>
<feature type="non-terminal residue" evidence="2">
    <location>
        <position position="1"/>
    </location>
</feature>
<dbReference type="EMBL" id="JAINVZ010000001">
    <property type="protein sequence ID" value="MBY8883747.1"/>
    <property type="molecule type" value="Genomic_DNA"/>
</dbReference>
<dbReference type="RefSeq" id="WP_222973484.1">
    <property type="nucleotide sequence ID" value="NZ_JAINVZ010000001.1"/>
</dbReference>
<evidence type="ECO:0000313" key="3">
    <source>
        <dbReference type="Proteomes" id="UP001198565"/>
    </source>
</evidence>
<organism evidence="2 3">
    <name type="scientific">Streptantibioticus parmotrematis</name>
    <dbReference type="NCBI Taxonomy" id="2873249"/>
    <lineage>
        <taxon>Bacteria</taxon>
        <taxon>Bacillati</taxon>
        <taxon>Actinomycetota</taxon>
        <taxon>Actinomycetes</taxon>
        <taxon>Kitasatosporales</taxon>
        <taxon>Streptomycetaceae</taxon>
        <taxon>Streptantibioticus</taxon>
    </lineage>
</organism>
<sequence>PPDQRPRSDPTIQKIISLGVLSRFGDAHHAAHCPDAAHDAWQRALDILTQLDHPYANQIRGKLALHGDRPEISDKERGRGRYELDV</sequence>
<proteinExistence type="predicted"/>
<feature type="region of interest" description="Disordered" evidence="1">
    <location>
        <begin position="67"/>
        <end position="86"/>
    </location>
</feature>
<name>A0ABS7QKN0_9ACTN</name>
<accession>A0ABS7QKN0</accession>
<dbReference type="Proteomes" id="UP001198565">
    <property type="component" value="Unassembled WGS sequence"/>
</dbReference>
<gene>
    <name evidence="2" type="ORF">K7472_02670</name>
</gene>
<keyword evidence="3" id="KW-1185">Reference proteome</keyword>
<evidence type="ECO:0000256" key="1">
    <source>
        <dbReference type="SAM" id="MobiDB-lite"/>
    </source>
</evidence>
<reference evidence="2 3" key="1">
    <citation type="submission" date="2021-08" db="EMBL/GenBank/DDBJ databases">
        <title>Streptomyces sp. PTM05 isolated from lichen.</title>
        <authorList>
            <person name="Somphong A."/>
            <person name="Phongsopitanun W."/>
            <person name="Tanasupawat S."/>
        </authorList>
    </citation>
    <scope>NUCLEOTIDE SEQUENCE [LARGE SCALE GENOMIC DNA]</scope>
    <source>
        <strain evidence="2 3">Ptm05</strain>
    </source>
</reference>
<evidence type="ECO:0000313" key="2">
    <source>
        <dbReference type="EMBL" id="MBY8883747.1"/>
    </source>
</evidence>
<comment type="caution">
    <text evidence="2">The sequence shown here is derived from an EMBL/GenBank/DDBJ whole genome shotgun (WGS) entry which is preliminary data.</text>
</comment>